<evidence type="ECO:0000313" key="2">
    <source>
        <dbReference type="Proteomes" id="UP001352852"/>
    </source>
</evidence>
<dbReference type="Proteomes" id="UP001352852">
    <property type="component" value="Unassembled WGS sequence"/>
</dbReference>
<reference evidence="1 2" key="1">
    <citation type="submission" date="2021-06" db="EMBL/GenBank/DDBJ databases">
        <authorList>
            <person name="Palmer J.M."/>
        </authorList>
    </citation>
    <scope>NUCLEOTIDE SEQUENCE [LARGE SCALE GENOMIC DNA]</scope>
    <source>
        <strain evidence="1 2">CL_MEX2019</strain>
        <tissue evidence="1">Muscle</tissue>
    </source>
</reference>
<evidence type="ECO:0000313" key="1">
    <source>
        <dbReference type="EMBL" id="MED6266682.1"/>
    </source>
</evidence>
<protein>
    <submittedName>
        <fullName evidence="1">Uncharacterized protein</fullName>
    </submittedName>
</protein>
<comment type="caution">
    <text evidence="1">The sequence shown here is derived from an EMBL/GenBank/DDBJ whole genome shotgun (WGS) entry which is preliminary data.</text>
</comment>
<organism evidence="1 2">
    <name type="scientific">Characodon lateralis</name>
    <dbReference type="NCBI Taxonomy" id="208331"/>
    <lineage>
        <taxon>Eukaryota</taxon>
        <taxon>Metazoa</taxon>
        <taxon>Chordata</taxon>
        <taxon>Craniata</taxon>
        <taxon>Vertebrata</taxon>
        <taxon>Euteleostomi</taxon>
        <taxon>Actinopterygii</taxon>
        <taxon>Neopterygii</taxon>
        <taxon>Teleostei</taxon>
        <taxon>Neoteleostei</taxon>
        <taxon>Acanthomorphata</taxon>
        <taxon>Ovalentaria</taxon>
        <taxon>Atherinomorphae</taxon>
        <taxon>Cyprinodontiformes</taxon>
        <taxon>Goodeidae</taxon>
        <taxon>Characodon</taxon>
    </lineage>
</organism>
<keyword evidence="2" id="KW-1185">Reference proteome</keyword>
<sequence>MFNANLYPTHQKMIPANASIHRLFIPVGCPGGWRLSPVASGQEMEWIPDKSPSVGLVFKTAFNASNVSRARGGLAAVNLYVG</sequence>
<name>A0ABU7CUS6_9TELE</name>
<dbReference type="EMBL" id="JAHUTJ010008406">
    <property type="protein sequence ID" value="MED6266682.1"/>
    <property type="molecule type" value="Genomic_DNA"/>
</dbReference>
<proteinExistence type="predicted"/>
<gene>
    <name evidence="1" type="ORF">CHARACLAT_004510</name>
</gene>
<accession>A0ABU7CUS6</accession>